<evidence type="ECO:0000313" key="1">
    <source>
        <dbReference type="EMBL" id="JAH02620.1"/>
    </source>
</evidence>
<accession>A0A0E9PEV6</accession>
<organism evidence="1">
    <name type="scientific">Anguilla anguilla</name>
    <name type="common">European freshwater eel</name>
    <name type="synonym">Muraena anguilla</name>
    <dbReference type="NCBI Taxonomy" id="7936"/>
    <lineage>
        <taxon>Eukaryota</taxon>
        <taxon>Metazoa</taxon>
        <taxon>Chordata</taxon>
        <taxon>Craniata</taxon>
        <taxon>Vertebrata</taxon>
        <taxon>Euteleostomi</taxon>
        <taxon>Actinopterygii</taxon>
        <taxon>Neopterygii</taxon>
        <taxon>Teleostei</taxon>
        <taxon>Anguilliformes</taxon>
        <taxon>Anguillidae</taxon>
        <taxon>Anguilla</taxon>
    </lineage>
</organism>
<reference evidence="1" key="1">
    <citation type="submission" date="2014-11" db="EMBL/GenBank/DDBJ databases">
        <authorList>
            <person name="Amaro Gonzalez C."/>
        </authorList>
    </citation>
    <scope>NUCLEOTIDE SEQUENCE</scope>
</reference>
<name>A0A0E9PEV6_ANGAN</name>
<sequence>MTLQTDHTIPV</sequence>
<reference evidence="1" key="2">
    <citation type="journal article" date="2015" name="Fish Shellfish Immunol.">
        <title>Early steps in the European eel (Anguilla anguilla)-Vibrio vulnificus interaction in the gills: Role of the RtxA13 toxin.</title>
        <authorList>
            <person name="Callol A."/>
            <person name="Pajuelo D."/>
            <person name="Ebbesson L."/>
            <person name="Teles M."/>
            <person name="MacKenzie S."/>
            <person name="Amaro C."/>
        </authorList>
    </citation>
    <scope>NUCLEOTIDE SEQUENCE</scope>
</reference>
<dbReference type="EMBL" id="GBXM01105957">
    <property type="protein sequence ID" value="JAH02620.1"/>
    <property type="molecule type" value="Transcribed_RNA"/>
</dbReference>
<proteinExistence type="predicted"/>
<protein>
    <submittedName>
        <fullName evidence="1">Uncharacterized protein</fullName>
    </submittedName>
</protein>